<dbReference type="CDD" id="cd01407">
    <property type="entry name" value="SIR2-fam"/>
    <property type="match status" value="1"/>
</dbReference>
<dbReference type="InterPro" id="IPR029035">
    <property type="entry name" value="DHS-like_NAD/FAD-binding_dom"/>
</dbReference>
<dbReference type="InterPro" id="IPR026591">
    <property type="entry name" value="Sirtuin_cat_small_dom_sf"/>
</dbReference>
<feature type="binding site" evidence="4">
    <location>
        <position position="126"/>
    </location>
    <ligand>
        <name>Zn(2+)</name>
        <dbReference type="ChEBI" id="CHEBI:29105"/>
    </ligand>
</feature>
<dbReference type="Gene3D" id="3.40.50.1220">
    <property type="entry name" value="TPP-binding domain"/>
    <property type="match status" value="1"/>
</dbReference>
<dbReference type="PANTHER" id="PTHR11085">
    <property type="entry name" value="NAD-DEPENDENT PROTEIN DEACYLASE SIRTUIN-5, MITOCHONDRIAL-RELATED"/>
    <property type="match status" value="1"/>
</dbReference>
<dbReference type="Pfam" id="PF02146">
    <property type="entry name" value="SIR2"/>
    <property type="match status" value="1"/>
</dbReference>
<keyword evidence="4" id="KW-0862">Zinc</keyword>
<evidence type="ECO:0000313" key="7">
    <source>
        <dbReference type="Proteomes" id="UP000218598"/>
    </source>
</evidence>
<dbReference type="Gene3D" id="3.30.1600.10">
    <property type="entry name" value="SIR2/SIRT2 'Small Domain"/>
    <property type="match status" value="1"/>
</dbReference>
<feature type="binding site" evidence="4">
    <location>
        <position position="152"/>
    </location>
    <ligand>
        <name>Zn(2+)</name>
        <dbReference type="ChEBI" id="CHEBI:29105"/>
    </ligand>
</feature>
<feature type="binding site" evidence="4">
    <location>
        <position position="121"/>
    </location>
    <ligand>
        <name>Zn(2+)</name>
        <dbReference type="ChEBI" id="CHEBI:29105"/>
    </ligand>
</feature>
<dbReference type="AlphaFoldDB" id="A0A2A3YIK4"/>
<dbReference type="GO" id="GO:0017136">
    <property type="term" value="F:histone deacetylase activity, NAD-dependent"/>
    <property type="evidence" value="ECO:0007669"/>
    <property type="project" value="TreeGrafter"/>
</dbReference>
<keyword evidence="3" id="KW-0520">NAD</keyword>
<dbReference type="EC" id="2.3.1.286" evidence="1"/>
<dbReference type="GO" id="GO:0070403">
    <property type="term" value="F:NAD+ binding"/>
    <property type="evidence" value="ECO:0007669"/>
    <property type="project" value="InterPro"/>
</dbReference>
<feature type="active site" description="Proton acceptor" evidence="4">
    <location>
        <position position="113"/>
    </location>
</feature>
<evidence type="ECO:0000313" key="6">
    <source>
        <dbReference type="EMBL" id="PCC39582.1"/>
    </source>
</evidence>
<dbReference type="InterPro" id="IPR003000">
    <property type="entry name" value="Sirtuin"/>
</dbReference>
<dbReference type="PROSITE" id="PS50305">
    <property type="entry name" value="SIRTUIN"/>
    <property type="match status" value="1"/>
</dbReference>
<feature type="binding site" evidence="4">
    <location>
        <position position="149"/>
    </location>
    <ligand>
        <name>Zn(2+)</name>
        <dbReference type="ChEBI" id="CHEBI:29105"/>
    </ligand>
</feature>
<dbReference type="EMBL" id="NRGR01000013">
    <property type="protein sequence ID" value="PCC39582.1"/>
    <property type="molecule type" value="Genomic_DNA"/>
</dbReference>
<organism evidence="6 7">
    <name type="scientific">Brachybacterium alimentarium</name>
    <dbReference type="NCBI Taxonomy" id="47845"/>
    <lineage>
        <taxon>Bacteria</taxon>
        <taxon>Bacillati</taxon>
        <taxon>Actinomycetota</taxon>
        <taxon>Actinomycetes</taxon>
        <taxon>Micrococcales</taxon>
        <taxon>Dermabacteraceae</taxon>
        <taxon>Brachybacterium</taxon>
    </lineage>
</organism>
<dbReference type="InterPro" id="IPR050134">
    <property type="entry name" value="NAD-dep_sirtuin_deacylases"/>
</dbReference>
<comment type="caution">
    <text evidence="6">The sequence shown here is derived from an EMBL/GenBank/DDBJ whole genome shotgun (WGS) entry which is preliminary data.</text>
</comment>
<keyword evidence="2" id="KW-0808">Transferase</keyword>
<keyword evidence="4" id="KW-0479">Metal-binding</keyword>
<dbReference type="SUPFAM" id="SSF52467">
    <property type="entry name" value="DHS-like NAD/FAD-binding domain"/>
    <property type="match status" value="1"/>
</dbReference>
<evidence type="ECO:0000256" key="4">
    <source>
        <dbReference type="PROSITE-ProRule" id="PRU00236"/>
    </source>
</evidence>
<evidence type="ECO:0000256" key="2">
    <source>
        <dbReference type="ARBA" id="ARBA00022679"/>
    </source>
</evidence>
<reference evidence="6 7" key="1">
    <citation type="journal article" date="2017" name="Elife">
        <title>Extensive horizontal gene transfer in cheese-associated bacteria.</title>
        <authorList>
            <person name="Bonham K.S."/>
            <person name="Wolfe B.E."/>
            <person name="Dutton R.J."/>
        </authorList>
    </citation>
    <scope>NUCLEOTIDE SEQUENCE [LARGE SCALE GENOMIC DNA]</scope>
    <source>
        <strain evidence="6 7">341_9</strain>
    </source>
</reference>
<dbReference type="OrthoDB" id="9800582at2"/>
<evidence type="ECO:0000259" key="5">
    <source>
        <dbReference type="PROSITE" id="PS50305"/>
    </source>
</evidence>
<protein>
    <recommendedName>
        <fullName evidence="1">protein acetyllysine N-acetyltransferase</fullName>
        <ecNumber evidence="1">2.3.1.286</ecNumber>
    </recommendedName>
</protein>
<evidence type="ECO:0000256" key="1">
    <source>
        <dbReference type="ARBA" id="ARBA00012928"/>
    </source>
</evidence>
<gene>
    <name evidence="6" type="ORF">CIK66_07655</name>
</gene>
<accession>A0A2A3YIK4</accession>
<keyword evidence="7" id="KW-1185">Reference proteome</keyword>
<dbReference type="Proteomes" id="UP000218598">
    <property type="component" value="Unassembled WGS sequence"/>
</dbReference>
<name>A0A2A3YIK4_9MICO</name>
<sequence>MVRSGRFVPGPEHQEIVFLTGSGISARTGLGTFRGPEGLWTLAPETEQAMHAELLPESLPQLWSVWGRMAAIAAEHGPTPGHRAIARLGAPVITQNIDGLHQAAGSEVVAELHGSALFAVCLSSECRWRAPLDPGDGDRPEDHGVPATCPECGAPTRPDVVLFDETLPEAPLAQAVRLAQQAELFVVVGTSSTVFPAAQLAPTARAHGATTVLIDIAPPPETSLRAVFDHIIAEDAHEVLPDWERTLNQVGGTSFLDPF</sequence>
<feature type="domain" description="Deacetylase sirtuin-type" evidence="5">
    <location>
        <begin position="1"/>
        <end position="253"/>
    </location>
</feature>
<dbReference type="GO" id="GO:0046872">
    <property type="term" value="F:metal ion binding"/>
    <property type="evidence" value="ECO:0007669"/>
    <property type="project" value="UniProtKB-KW"/>
</dbReference>
<dbReference type="PANTHER" id="PTHR11085:SF10">
    <property type="entry name" value="NAD-DEPENDENT PROTEIN DEACYLASE SIRTUIN-5, MITOCHONDRIAL-RELATED"/>
    <property type="match status" value="1"/>
</dbReference>
<proteinExistence type="predicted"/>
<dbReference type="InterPro" id="IPR026590">
    <property type="entry name" value="Ssirtuin_cat_dom"/>
</dbReference>
<evidence type="ECO:0000256" key="3">
    <source>
        <dbReference type="ARBA" id="ARBA00023027"/>
    </source>
</evidence>